<gene>
    <name evidence="2" type="ORF">Fcan01_22832</name>
</gene>
<evidence type="ECO:0000256" key="1">
    <source>
        <dbReference type="SAM" id="SignalP"/>
    </source>
</evidence>
<protein>
    <submittedName>
        <fullName evidence="2">Uncharacterized protein</fullName>
    </submittedName>
</protein>
<name>A0A226DAQ4_FOLCA</name>
<accession>A0A226DAQ4</accession>
<evidence type="ECO:0000313" key="3">
    <source>
        <dbReference type="Proteomes" id="UP000198287"/>
    </source>
</evidence>
<dbReference type="Proteomes" id="UP000198287">
    <property type="component" value="Unassembled WGS sequence"/>
</dbReference>
<feature type="signal peptide" evidence="1">
    <location>
        <begin position="1"/>
        <end position="27"/>
    </location>
</feature>
<dbReference type="AlphaFoldDB" id="A0A226DAQ4"/>
<evidence type="ECO:0000313" key="2">
    <source>
        <dbReference type="EMBL" id="OXA42243.1"/>
    </source>
</evidence>
<organism evidence="2 3">
    <name type="scientific">Folsomia candida</name>
    <name type="common">Springtail</name>
    <dbReference type="NCBI Taxonomy" id="158441"/>
    <lineage>
        <taxon>Eukaryota</taxon>
        <taxon>Metazoa</taxon>
        <taxon>Ecdysozoa</taxon>
        <taxon>Arthropoda</taxon>
        <taxon>Hexapoda</taxon>
        <taxon>Collembola</taxon>
        <taxon>Entomobryomorpha</taxon>
        <taxon>Isotomoidea</taxon>
        <taxon>Isotomidae</taxon>
        <taxon>Proisotominae</taxon>
        <taxon>Folsomia</taxon>
    </lineage>
</organism>
<keyword evidence="1" id="KW-0732">Signal</keyword>
<comment type="caution">
    <text evidence="2">The sequence shown here is derived from an EMBL/GenBank/DDBJ whole genome shotgun (WGS) entry which is preliminary data.</text>
</comment>
<feature type="chain" id="PRO_5012850160" evidence="1">
    <location>
        <begin position="28"/>
        <end position="273"/>
    </location>
</feature>
<dbReference type="EMBL" id="LNIX01000026">
    <property type="protein sequence ID" value="OXA42243.1"/>
    <property type="molecule type" value="Genomic_DNA"/>
</dbReference>
<reference evidence="2 3" key="1">
    <citation type="submission" date="2015-12" db="EMBL/GenBank/DDBJ databases">
        <title>The genome of Folsomia candida.</title>
        <authorList>
            <person name="Faddeeva A."/>
            <person name="Derks M.F."/>
            <person name="Anvar Y."/>
            <person name="Smit S."/>
            <person name="Van Straalen N."/>
            <person name="Roelofs D."/>
        </authorList>
    </citation>
    <scope>NUCLEOTIDE SEQUENCE [LARGE SCALE GENOMIC DNA]</scope>
    <source>
        <strain evidence="2 3">VU population</strain>
        <tissue evidence="2">Whole body</tissue>
    </source>
</reference>
<keyword evidence="3" id="KW-1185">Reference proteome</keyword>
<proteinExistence type="predicted"/>
<sequence>MLSRPLHRLVLLLNVAICLEILPSSEATNTWPDIFLNTEITFIFASKHHKLIDMETDFPYFDLITAKNLYTPIRLLLFRYIHPKLHFPPSLASPFAFGYRKTEKSARIKTLIAPLDWTMKHHQDEELKCASFYYFASRIYRQDVIFGRIDLHSDLSCFTSSPVHILVGTAILLLFNITPTSPLFLPCLTCDPLTFSILEGTTISFPKIQLAWQAANEDMHMYQVRYFFLDKVSVNPICDLNHRGYLNPNDLGYCIVSIMLQKYNLTLQLLQLK</sequence>